<evidence type="ECO:0008006" key="5">
    <source>
        <dbReference type="Google" id="ProtNLM"/>
    </source>
</evidence>
<keyword evidence="2" id="KW-1133">Transmembrane helix</keyword>
<feature type="transmembrane region" description="Helical" evidence="2">
    <location>
        <begin position="193"/>
        <end position="214"/>
    </location>
</feature>
<dbReference type="PANTHER" id="PTHR15644:SF2">
    <property type="entry name" value="OSTEOPETROSIS-ASSOCIATED TRANSMEMBRANE PROTEIN 1"/>
    <property type="match status" value="1"/>
</dbReference>
<feature type="signal peptide" evidence="3">
    <location>
        <begin position="1"/>
        <end position="21"/>
    </location>
</feature>
<dbReference type="PANTHER" id="PTHR15644">
    <property type="entry name" value="OSTEOPETROSIS ASSOCIATED TRANSMEMBRANE PROTEIN 1"/>
    <property type="match status" value="1"/>
</dbReference>
<dbReference type="AlphaFoldDB" id="A0A2M4BTJ7"/>
<dbReference type="GO" id="GO:0005829">
    <property type="term" value="C:cytosol"/>
    <property type="evidence" value="ECO:0007669"/>
    <property type="project" value="TreeGrafter"/>
</dbReference>
<accession>A0A2M4BTJ7</accession>
<evidence type="ECO:0000256" key="1">
    <source>
        <dbReference type="SAM" id="MobiDB-lite"/>
    </source>
</evidence>
<feature type="chain" id="PRO_5014882567" description="Osteopetrosis-associated transmembrane protein 1" evidence="3">
    <location>
        <begin position="22"/>
        <end position="336"/>
    </location>
</feature>
<dbReference type="EMBL" id="GGFJ01007181">
    <property type="protein sequence ID" value="MBW56322.1"/>
    <property type="molecule type" value="Transcribed_RNA"/>
</dbReference>
<evidence type="ECO:0000256" key="2">
    <source>
        <dbReference type="SAM" id="Phobius"/>
    </source>
</evidence>
<dbReference type="Pfam" id="PF09777">
    <property type="entry name" value="OSTMP1"/>
    <property type="match status" value="1"/>
</dbReference>
<name>A0A2M4BTJ7_9DIPT</name>
<sequence length="336" mass="37292">MKLPLILLAAGIFCCIACVSTDPVCKDLELFLSKYEKLLKLLEHNTTPVFKLCTNETAIGSYNEAVGHYQNMTHAPECQKYIVAKRLNLYQMVYDQLTTLWSSANCEACIGAVNDTTEFMRLSDAVQECFAVYNTSACVSCEPAYLRVQQFYGQLEKGRHGVAMCFDVEDRMNQTRQRWSGQFNCCKDKQRSMIAFGSIASIACVLPLAFYLVMHLVARRSEARELSLFTAMSTDDTPPASDPGRTTTPRASGGVAAKDNQPSSSNIQEGAEDEDFPIEPMHGEFTNDLSNSTANLIEISASTDEHLNQLAAQRSPVKNMKKLLDTVQNDDDSLLL</sequence>
<feature type="region of interest" description="Disordered" evidence="1">
    <location>
        <begin position="232"/>
        <end position="270"/>
    </location>
</feature>
<keyword evidence="3" id="KW-0732">Signal</keyword>
<reference evidence="4" key="1">
    <citation type="submission" date="2018-01" db="EMBL/GenBank/DDBJ databases">
        <title>An insight into the sialome of Amazonian anophelines.</title>
        <authorList>
            <person name="Ribeiro J.M."/>
            <person name="Scarpassa V."/>
            <person name="Calvo E."/>
        </authorList>
    </citation>
    <scope>NUCLEOTIDE SEQUENCE</scope>
    <source>
        <tissue evidence="4">Salivary glands</tissue>
    </source>
</reference>
<protein>
    <recommendedName>
        <fullName evidence="5">Osteopetrosis-associated transmembrane protein 1</fullName>
    </recommendedName>
</protein>
<evidence type="ECO:0000313" key="4">
    <source>
        <dbReference type="EMBL" id="MBW56322.1"/>
    </source>
</evidence>
<keyword evidence="2" id="KW-0812">Transmembrane</keyword>
<organism evidence="4">
    <name type="scientific">Anopheles marajoara</name>
    <dbReference type="NCBI Taxonomy" id="58244"/>
    <lineage>
        <taxon>Eukaryota</taxon>
        <taxon>Metazoa</taxon>
        <taxon>Ecdysozoa</taxon>
        <taxon>Arthropoda</taxon>
        <taxon>Hexapoda</taxon>
        <taxon>Insecta</taxon>
        <taxon>Pterygota</taxon>
        <taxon>Neoptera</taxon>
        <taxon>Endopterygota</taxon>
        <taxon>Diptera</taxon>
        <taxon>Nematocera</taxon>
        <taxon>Culicoidea</taxon>
        <taxon>Culicidae</taxon>
        <taxon>Anophelinae</taxon>
        <taxon>Anopheles</taxon>
    </lineage>
</organism>
<evidence type="ECO:0000256" key="3">
    <source>
        <dbReference type="SAM" id="SignalP"/>
    </source>
</evidence>
<dbReference type="InterPro" id="IPR019172">
    <property type="entry name" value="Osteopetrosis-assoc_TM_1"/>
</dbReference>
<keyword evidence="2" id="KW-0472">Membrane</keyword>
<proteinExistence type="predicted"/>